<keyword evidence="4" id="KW-1185">Reference proteome</keyword>
<feature type="compositionally biased region" description="Basic and acidic residues" evidence="1">
    <location>
        <begin position="495"/>
        <end position="521"/>
    </location>
</feature>
<evidence type="ECO:0000259" key="2">
    <source>
        <dbReference type="SMART" id="SM00360"/>
    </source>
</evidence>
<gene>
    <name evidence="3" type="ORF">EXIGLDRAFT_741512</name>
</gene>
<feature type="compositionally biased region" description="Low complexity" evidence="1">
    <location>
        <begin position="412"/>
        <end position="423"/>
    </location>
</feature>
<accession>A0A165EFU1</accession>
<evidence type="ECO:0000256" key="1">
    <source>
        <dbReference type="SAM" id="MobiDB-lite"/>
    </source>
</evidence>
<dbReference type="GO" id="GO:0003723">
    <property type="term" value="F:RNA binding"/>
    <property type="evidence" value="ECO:0007669"/>
    <property type="project" value="InterPro"/>
</dbReference>
<feature type="compositionally biased region" description="Basic and acidic residues" evidence="1">
    <location>
        <begin position="628"/>
        <end position="639"/>
    </location>
</feature>
<dbReference type="InParanoid" id="A0A165EFU1"/>
<dbReference type="SMART" id="SM00360">
    <property type="entry name" value="RRM"/>
    <property type="match status" value="1"/>
</dbReference>
<dbReference type="InterPro" id="IPR018829">
    <property type="entry name" value="DUF2433"/>
</dbReference>
<dbReference type="PANTHER" id="PTHR31987:SF11">
    <property type="entry name" value="DUF2433 DOMAIN-CONTAINING PROTEIN"/>
    <property type="match status" value="1"/>
</dbReference>
<dbReference type="OrthoDB" id="3918848at2759"/>
<name>A0A165EFU1_EXIGL</name>
<organism evidence="3 4">
    <name type="scientific">Exidia glandulosa HHB12029</name>
    <dbReference type="NCBI Taxonomy" id="1314781"/>
    <lineage>
        <taxon>Eukaryota</taxon>
        <taxon>Fungi</taxon>
        <taxon>Dikarya</taxon>
        <taxon>Basidiomycota</taxon>
        <taxon>Agaricomycotina</taxon>
        <taxon>Agaricomycetes</taxon>
        <taxon>Auriculariales</taxon>
        <taxon>Exidiaceae</taxon>
        <taxon>Exidia</taxon>
    </lineage>
</organism>
<dbReference type="InterPro" id="IPR029052">
    <property type="entry name" value="Metallo-depent_PP-like"/>
</dbReference>
<sequence>MASTNSSQKPGASSSRPSASPMPPTSGPNKNAVNTQTVVIDNNQGRILAIADIRGKLSQLNDLAAEAGAKAILHTGDFGFFEQASLQRISDRTLRHMIMYSPLIQQDKRNQLLDQQPPQMRQSLAASPTPLLSEFPLLLNGQLKLNVPVFTVWGACEDVAVLEKFRSGAYHVDNLHVLDEATTRVLDIGGIKLRLLGLGGAFVPHRMFDNGDGQATVAGGQGTMWTTALQIGELVDTSQKVFDASETRLLLTHASPGREGLLAQLALVVKADLTVSAGLHFRYSSSWNEFSVQNDLDGYRQKLISGKDSFERIWENVKTQVDAVIDEPQRVLLEKAIMVAERILPAAANSAAGGATATEDPAWKNCWNWNLCDAAYGSLVLDIKEGRVSGELKSQGFNFAYRRTAATQAAGAPAPAASGLPAAAPAPPANTAPAAAAAAIPAPTGPSKAATPAPSDGKQSASTPAKPSTPAPAPGSAEKTNGATDPKAAKKEKRKEKEREKREKEKEEKAAAAAAAKDEKPTVNTSVADGAKSPDADALLSPSEGGARTPTSRKGPRNPWTLFMKVPPTTTEAEVRDFFNDAKDGITKVAMPPAPPNRPTRIVYVEFGDEEAMKAGQTKHAEKIKDMEPRVVVAEDRSDGPGSQGTLRGRGRGRGGGFAHRGLAAAGLAPKARHDD</sequence>
<protein>
    <recommendedName>
        <fullName evidence="2">RRM domain-containing protein</fullName>
    </recommendedName>
</protein>
<feature type="compositionally biased region" description="Low complexity" evidence="1">
    <location>
        <begin position="660"/>
        <end position="669"/>
    </location>
</feature>
<dbReference type="Proteomes" id="UP000077266">
    <property type="component" value="Unassembled WGS sequence"/>
</dbReference>
<dbReference type="SUPFAM" id="SSF54928">
    <property type="entry name" value="RNA-binding domain, RBD"/>
    <property type="match status" value="1"/>
</dbReference>
<feature type="region of interest" description="Disordered" evidence="1">
    <location>
        <begin position="412"/>
        <end position="568"/>
    </location>
</feature>
<dbReference type="Gene3D" id="3.30.70.330">
    <property type="match status" value="1"/>
</dbReference>
<feature type="compositionally biased region" description="Low complexity" evidence="1">
    <location>
        <begin position="431"/>
        <end position="446"/>
    </location>
</feature>
<dbReference type="InterPro" id="IPR052743">
    <property type="entry name" value="Glutaminase_GtaA"/>
</dbReference>
<feature type="region of interest" description="Disordered" evidence="1">
    <location>
        <begin position="1"/>
        <end position="32"/>
    </location>
</feature>
<dbReference type="PANTHER" id="PTHR31987">
    <property type="entry name" value="GLUTAMINASE A-RELATED"/>
    <property type="match status" value="1"/>
</dbReference>
<dbReference type="InterPro" id="IPR012677">
    <property type="entry name" value="Nucleotide-bd_a/b_plait_sf"/>
</dbReference>
<evidence type="ECO:0000313" key="4">
    <source>
        <dbReference type="Proteomes" id="UP000077266"/>
    </source>
</evidence>
<proteinExistence type="predicted"/>
<dbReference type="EMBL" id="KV426143">
    <property type="protein sequence ID" value="KZV86840.1"/>
    <property type="molecule type" value="Genomic_DNA"/>
</dbReference>
<dbReference type="STRING" id="1314781.A0A165EFU1"/>
<feature type="domain" description="RRM" evidence="2">
    <location>
        <begin position="561"/>
        <end position="632"/>
    </location>
</feature>
<dbReference type="InterPro" id="IPR035979">
    <property type="entry name" value="RBD_domain_sf"/>
</dbReference>
<dbReference type="Pfam" id="PF10360">
    <property type="entry name" value="DUF2433"/>
    <property type="match status" value="1"/>
</dbReference>
<feature type="region of interest" description="Disordered" evidence="1">
    <location>
        <begin position="628"/>
        <end position="676"/>
    </location>
</feature>
<dbReference type="SUPFAM" id="SSF56300">
    <property type="entry name" value="Metallo-dependent phosphatases"/>
    <property type="match status" value="1"/>
</dbReference>
<dbReference type="InterPro" id="IPR000504">
    <property type="entry name" value="RRM_dom"/>
</dbReference>
<dbReference type="AlphaFoldDB" id="A0A165EFU1"/>
<evidence type="ECO:0000313" key="3">
    <source>
        <dbReference type="EMBL" id="KZV86840.1"/>
    </source>
</evidence>
<feature type="compositionally biased region" description="Low complexity" evidence="1">
    <location>
        <begin position="10"/>
        <end position="19"/>
    </location>
</feature>
<reference evidence="3 4" key="1">
    <citation type="journal article" date="2016" name="Mol. Biol. Evol.">
        <title>Comparative Genomics of Early-Diverging Mushroom-Forming Fungi Provides Insights into the Origins of Lignocellulose Decay Capabilities.</title>
        <authorList>
            <person name="Nagy L.G."/>
            <person name="Riley R."/>
            <person name="Tritt A."/>
            <person name="Adam C."/>
            <person name="Daum C."/>
            <person name="Floudas D."/>
            <person name="Sun H."/>
            <person name="Yadav J.S."/>
            <person name="Pangilinan J."/>
            <person name="Larsson K.H."/>
            <person name="Matsuura K."/>
            <person name="Barry K."/>
            <person name="Labutti K."/>
            <person name="Kuo R."/>
            <person name="Ohm R.A."/>
            <person name="Bhattacharya S.S."/>
            <person name="Shirouzu T."/>
            <person name="Yoshinaga Y."/>
            <person name="Martin F.M."/>
            <person name="Grigoriev I.V."/>
            <person name="Hibbett D.S."/>
        </authorList>
    </citation>
    <scope>NUCLEOTIDE SEQUENCE [LARGE SCALE GENOMIC DNA]</scope>
    <source>
        <strain evidence="3 4">HHB12029</strain>
    </source>
</reference>